<evidence type="ECO:0000313" key="2">
    <source>
        <dbReference type="EMBL" id="MBD1272049.1"/>
    </source>
</evidence>
<dbReference type="EMBL" id="JACBZN010000001">
    <property type="protein sequence ID" value="NYI38758.1"/>
    <property type="molecule type" value="Genomic_DNA"/>
</dbReference>
<accession>A0A8I0KPN6</accession>
<dbReference type="EMBL" id="JACWMT010000004">
    <property type="protein sequence ID" value="MBD1272049.1"/>
    <property type="molecule type" value="Genomic_DNA"/>
</dbReference>
<organism evidence="2 5">
    <name type="scientific">Aeromicrobium tamlense</name>
    <dbReference type="NCBI Taxonomy" id="375541"/>
    <lineage>
        <taxon>Bacteria</taxon>
        <taxon>Bacillati</taxon>
        <taxon>Actinomycetota</taxon>
        <taxon>Actinomycetes</taxon>
        <taxon>Propionibacteriales</taxon>
        <taxon>Nocardioidaceae</taxon>
        <taxon>Aeromicrobium</taxon>
    </lineage>
</organism>
<evidence type="ECO:0000256" key="1">
    <source>
        <dbReference type="SAM" id="Phobius"/>
    </source>
</evidence>
<feature type="transmembrane region" description="Helical" evidence="1">
    <location>
        <begin position="6"/>
        <end position="25"/>
    </location>
</feature>
<dbReference type="Proteomes" id="UP000587211">
    <property type="component" value="Unassembled WGS sequence"/>
</dbReference>
<reference evidence="3 4" key="1">
    <citation type="submission" date="2020-07" db="EMBL/GenBank/DDBJ databases">
        <title>Sequencing the genomes of 1000 actinobacteria strains.</title>
        <authorList>
            <person name="Klenk H.-P."/>
        </authorList>
    </citation>
    <scope>NUCLEOTIDE SEQUENCE [LARGE SCALE GENOMIC DNA]</scope>
    <source>
        <strain evidence="3 4">DSM 19087</strain>
    </source>
</reference>
<keyword evidence="1" id="KW-1133">Transmembrane helix</keyword>
<evidence type="ECO:0000313" key="4">
    <source>
        <dbReference type="Proteomes" id="UP000587211"/>
    </source>
</evidence>
<dbReference type="InterPro" id="IPR011726">
    <property type="entry name" value="KdpF"/>
</dbReference>
<keyword evidence="4" id="KW-1185">Reference proteome</keyword>
<comment type="caution">
    <text evidence="2">The sequence shown here is derived from an EMBL/GenBank/DDBJ whole genome shotgun (WGS) entry which is preliminary data.</text>
</comment>
<protein>
    <submittedName>
        <fullName evidence="2">K(+)-transporting ATPase subunit F</fullName>
    </submittedName>
    <submittedName>
        <fullName evidence="3">K+-transporting ATPase KdpF subunit</fullName>
    </submittedName>
</protein>
<evidence type="ECO:0000313" key="3">
    <source>
        <dbReference type="EMBL" id="NYI38758.1"/>
    </source>
</evidence>
<dbReference type="GO" id="GO:0008556">
    <property type="term" value="F:P-type potassium transmembrane transporter activity"/>
    <property type="evidence" value="ECO:0007669"/>
    <property type="project" value="InterPro"/>
</dbReference>
<keyword evidence="1" id="KW-0472">Membrane</keyword>
<proteinExistence type="predicted"/>
<dbReference type="GO" id="GO:0005886">
    <property type="term" value="C:plasma membrane"/>
    <property type="evidence" value="ECO:0007669"/>
    <property type="project" value="InterPro"/>
</dbReference>
<keyword evidence="1" id="KW-0812">Transmembrane</keyword>
<dbReference type="Pfam" id="PF09604">
    <property type="entry name" value="Potass_KdpF"/>
    <property type="match status" value="1"/>
</dbReference>
<name>A0A8I0KPN6_9ACTN</name>
<dbReference type="Proteomes" id="UP000659061">
    <property type="component" value="Unassembled WGS sequence"/>
</dbReference>
<evidence type="ECO:0000313" key="5">
    <source>
        <dbReference type="Proteomes" id="UP000659061"/>
    </source>
</evidence>
<dbReference type="AlphaFoldDB" id="A0A8I0KPN6"/>
<gene>
    <name evidence="3" type="ORF">BJ975_002133</name>
    <name evidence="2" type="ORF">IDH50_17525</name>
</gene>
<reference evidence="2" key="2">
    <citation type="submission" date="2020-09" db="EMBL/GenBank/DDBJ databases">
        <title>Novel species in genus Aeromicrobium.</title>
        <authorList>
            <person name="Zhang G."/>
        </authorList>
    </citation>
    <scope>NUCLEOTIDE SEQUENCE</scope>
    <source>
        <strain evidence="2">SSW1-57</strain>
    </source>
</reference>
<dbReference type="RefSeq" id="WP_179425759.1">
    <property type="nucleotide sequence ID" value="NZ_BAAAMP010000002.1"/>
</dbReference>
<sequence>MSIESVLVTAVVVVLAIYLLVALVLPERFQ</sequence>